<evidence type="ECO:0000259" key="1">
    <source>
        <dbReference type="Pfam" id="PF03235"/>
    </source>
</evidence>
<keyword evidence="4" id="KW-1185">Reference proteome</keyword>
<reference evidence="4" key="1">
    <citation type="journal article" date="2019" name="Int. J. Syst. Evol. Microbiol.">
        <title>The Global Catalogue of Microorganisms (GCM) 10K type strain sequencing project: providing services to taxonomists for standard genome sequencing and annotation.</title>
        <authorList>
            <consortium name="The Broad Institute Genomics Platform"/>
            <consortium name="The Broad Institute Genome Sequencing Center for Infectious Disease"/>
            <person name="Wu L."/>
            <person name="Ma J."/>
        </authorList>
    </citation>
    <scope>NUCLEOTIDE SEQUENCE [LARGE SCALE GENOMIC DNA]</scope>
    <source>
        <strain evidence="4">JCM 18541</strain>
    </source>
</reference>
<dbReference type="PANTHER" id="PTHR35149">
    <property type="entry name" value="SLL5132 PROTEIN"/>
    <property type="match status" value="1"/>
</dbReference>
<evidence type="ECO:0000313" key="4">
    <source>
        <dbReference type="Proteomes" id="UP001500187"/>
    </source>
</evidence>
<accession>A0ABP9BK14</accession>
<dbReference type="InterPro" id="IPR004919">
    <property type="entry name" value="GmrSD_N"/>
</dbReference>
<gene>
    <name evidence="3" type="ORF">GCM10023352_13520</name>
</gene>
<evidence type="ECO:0000313" key="3">
    <source>
        <dbReference type="EMBL" id="GAA4795579.1"/>
    </source>
</evidence>
<name>A0ABP9BK14_9MICC</name>
<dbReference type="EMBL" id="BAABKP010000002">
    <property type="protein sequence ID" value="GAA4795579.1"/>
    <property type="molecule type" value="Genomic_DNA"/>
</dbReference>
<dbReference type="PANTHER" id="PTHR35149:SF2">
    <property type="entry name" value="DUF262 DOMAIN-CONTAINING PROTEIN"/>
    <property type="match status" value="1"/>
</dbReference>
<dbReference type="RefSeq" id="WP_345445920.1">
    <property type="nucleotide sequence ID" value="NZ_BAABKP010000002.1"/>
</dbReference>
<evidence type="ECO:0000259" key="2">
    <source>
        <dbReference type="Pfam" id="PF07510"/>
    </source>
</evidence>
<proteinExistence type="predicted"/>
<dbReference type="Pfam" id="PF03235">
    <property type="entry name" value="GmrSD_N"/>
    <property type="match status" value="1"/>
</dbReference>
<sequence length="685" mass="79362">MKAVDTNLLDLLKKSERFVVPIYQRVYSWGKDECAQLWKDMMRAGSRDSLANHFTGSIVYIERDQGSNTAKEPDLLIDGQQRVTTVTLVLAALASHLQQLPPGQQEPVEGFSSQKIRGKYLTNVYEEGDEFFKLTLTNRDKDALQRVIKDLEPFEEDSRVTVNFRYFVEQIAALDDAGLKTLCEGLNKLVVVDVKLSRGQDDPQLVFESMNATGKKLTQADLIRNFVLMDLAQGLQAQLYNDYWYPMERVFAEHGERRFDEFVRHYLTMKTRKIPRLDDVYEAYKEFAFGSDSSDPAWKEKLVADLYVFSTYFSNMAFGREPDRQLKQRFDEVEQLATVAYPFQLRLYSDYESQRLSHSDFVQVLDALISYLFRRNICGIPTNSLNKTFNTLVHRVNPDDYAASVLGYLLSLPDYRRFPNDEEFVEKLESEQLYFHKKRNYLLHKLENFDSKEVVPTAQYTVEHIMPQKVTPEWKAELGDNWEEVHRSFLHTLGNLTLTGYNPEYSNRSFAEKREMKGGFKESPLRLNQFLRERTTWSQADIEQRASDLSAKAVKMWGYPAVNQEVIERYSSSDRHTFDWSLTHSILEALPYGTWTNYQELAEAVGTGPQALAQHLSNHAGCHHAYRVMTWDGHLADRFRWSDEQDDRDPLVVLKEDGVQMIDGLADADQRLNSAQLLELVEEGE</sequence>
<dbReference type="Proteomes" id="UP001500187">
    <property type="component" value="Unassembled WGS sequence"/>
</dbReference>
<feature type="domain" description="GmrSD restriction endonucleases N-terminal" evidence="1">
    <location>
        <begin position="9"/>
        <end position="227"/>
    </location>
</feature>
<dbReference type="Pfam" id="PF07510">
    <property type="entry name" value="GmrSD_C"/>
    <property type="match status" value="1"/>
</dbReference>
<organism evidence="3 4">
    <name type="scientific">Rothia endophytica</name>
    <dbReference type="NCBI Taxonomy" id="1324766"/>
    <lineage>
        <taxon>Bacteria</taxon>
        <taxon>Bacillati</taxon>
        <taxon>Actinomycetota</taxon>
        <taxon>Actinomycetes</taxon>
        <taxon>Micrococcales</taxon>
        <taxon>Micrococcaceae</taxon>
        <taxon>Rothia</taxon>
    </lineage>
</organism>
<protein>
    <submittedName>
        <fullName evidence="3">DUF262 domain-containing protein</fullName>
    </submittedName>
</protein>
<feature type="domain" description="GmrSD restriction endonucleases C-terminal" evidence="2">
    <location>
        <begin position="419"/>
        <end position="550"/>
    </location>
</feature>
<comment type="caution">
    <text evidence="3">The sequence shown here is derived from an EMBL/GenBank/DDBJ whole genome shotgun (WGS) entry which is preliminary data.</text>
</comment>
<dbReference type="InterPro" id="IPR011089">
    <property type="entry name" value="GmrSD_C"/>
</dbReference>